<dbReference type="OrthoDB" id="418142at2759"/>
<keyword evidence="4" id="KW-1185">Reference proteome</keyword>
<name>W5L3H4_ASTMX</name>
<evidence type="ECO:0000313" key="3">
    <source>
        <dbReference type="Ensembl" id="ENSAMXP00000014386.2"/>
    </source>
</evidence>
<evidence type="ECO:0000313" key="4">
    <source>
        <dbReference type="Proteomes" id="UP000018467"/>
    </source>
</evidence>
<dbReference type="STRING" id="7994.ENSAMXP00000014386"/>
<dbReference type="HOGENOM" id="CLU_046339_0_0_1"/>
<reference evidence="3" key="3">
    <citation type="submission" date="2025-08" db="UniProtKB">
        <authorList>
            <consortium name="Ensembl"/>
        </authorList>
    </citation>
    <scope>IDENTIFICATION</scope>
</reference>
<sequence>MKAAPVKRTYSKLPVWIVEDHHEVVPHIYRAIASRHLPLSGVKMVHLDSHPDLLISVNMSAKTVFDKEALFSELSIENWIMPMVFAGHVSHVAWLHPYWAQQIKEGEHYMCVGKDKSTGTIRVTSTDDYFLSDALYVPTDQLEDSKPLHLRVVNVDPVGTSHSSHTSQKEDHTAVKKPKINANNEADTQPSTCTLQPPDGSSTSGNSHSPDTQTQPAEGSAAHVVSGLLGLIEQNDAYILDIDLDFFSCKNPFKDLYTQEEYSILQELYSFKRPKEDVDEGELSDCVERRTRQLEDLEAAFADLLEDDSQNTIDRWSANPGMKSLAKLVRSLKERTEVPDYEMVHQAGLTCDYSELPHHISSEDEIQRLLQAVQLVVKTLPKPTIVTISRSSLDEYCPAEQVDSIQSSMLEILETLFGSLDVHKDYESSTEESTSKSS</sequence>
<reference evidence="4" key="1">
    <citation type="submission" date="2013-03" db="EMBL/GenBank/DDBJ databases">
        <authorList>
            <person name="Jeffery W."/>
            <person name="Warren W."/>
            <person name="Wilson R.K."/>
        </authorList>
    </citation>
    <scope>NUCLEOTIDE SEQUENCE</scope>
    <source>
        <strain evidence="4">female</strain>
    </source>
</reference>
<comment type="similarity">
    <text evidence="1">Belongs to the UPF0489 family.</text>
</comment>
<organism evidence="3 4">
    <name type="scientific">Astyanax mexicanus</name>
    <name type="common">Blind cave fish</name>
    <name type="synonym">Astyanax fasciatus mexicanus</name>
    <dbReference type="NCBI Taxonomy" id="7994"/>
    <lineage>
        <taxon>Eukaryota</taxon>
        <taxon>Metazoa</taxon>
        <taxon>Chordata</taxon>
        <taxon>Craniata</taxon>
        <taxon>Vertebrata</taxon>
        <taxon>Euteleostomi</taxon>
        <taxon>Actinopterygii</taxon>
        <taxon>Neopterygii</taxon>
        <taxon>Teleostei</taxon>
        <taxon>Ostariophysi</taxon>
        <taxon>Characiformes</taxon>
        <taxon>Characoidei</taxon>
        <taxon>Acestrorhamphidae</taxon>
        <taxon>Acestrorhamphinae</taxon>
        <taxon>Astyanax</taxon>
    </lineage>
</organism>
<feature type="region of interest" description="Disordered" evidence="2">
    <location>
        <begin position="157"/>
        <end position="220"/>
    </location>
</feature>
<protein>
    <submittedName>
        <fullName evidence="3">Chromosome 5 open reading frame 22</fullName>
    </submittedName>
</protein>
<dbReference type="PANTHER" id="PTHR13225:SF3">
    <property type="entry name" value="UPF0489 PROTEIN C5ORF22"/>
    <property type="match status" value="1"/>
</dbReference>
<evidence type="ECO:0000256" key="2">
    <source>
        <dbReference type="SAM" id="MobiDB-lite"/>
    </source>
</evidence>
<reference evidence="4" key="2">
    <citation type="journal article" date="2014" name="Nat. Commun.">
        <title>The cavefish genome reveals candidate genes for eye loss.</title>
        <authorList>
            <person name="McGaugh S.E."/>
            <person name="Gross J.B."/>
            <person name="Aken B."/>
            <person name="Blin M."/>
            <person name="Borowsky R."/>
            <person name="Chalopin D."/>
            <person name="Hinaux H."/>
            <person name="Jeffery W.R."/>
            <person name="Keene A."/>
            <person name="Ma L."/>
            <person name="Minx P."/>
            <person name="Murphy D."/>
            <person name="O'Quin K.E."/>
            <person name="Retaux S."/>
            <person name="Rohner N."/>
            <person name="Searle S.M."/>
            <person name="Stahl B.A."/>
            <person name="Tabin C."/>
            <person name="Volff J.N."/>
            <person name="Yoshizawa M."/>
            <person name="Warren W.C."/>
        </authorList>
    </citation>
    <scope>NUCLEOTIDE SEQUENCE [LARGE SCALE GENOMIC DNA]</scope>
    <source>
        <strain evidence="4">female</strain>
    </source>
</reference>
<dbReference type="AlphaFoldDB" id="W5L3H4"/>
<dbReference type="GeneTree" id="ENSGT00390000001801"/>
<dbReference type="PANTHER" id="PTHR13225">
    <property type="entry name" value="MISEXPRESSION SUPPRESSOR OF RAS 6"/>
    <property type="match status" value="1"/>
</dbReference>
<proteinExistence type="inferred from homology"/>
<dbReference type="FunCoup" id="W5L3H4">
    <property type="interactions" value="517"/>
</dbReference>
<dbReference type="Proteomes" id="UP000018467">
    <property type="component" value="Unassembled WGS sequence"/>
</dbReference>
<dbReference type="InterPro" id="IPR024131">
    <property type="entry name" value="UPF0489"/>
</dbReference>
<evidence type="ECO:0000256" key="1">
    <source>
        <dbReference type="ARBA" id="ARBA00007099"/>
    </source>
</evidence>
<dbReference type="eggNOG" id="ENOG502QW2U">
    <property type="taxonomic scope" value="Eukaryota"/>
</dbReference>
<dbReference type="InParanoid" id="W5L3H4"/>
<dbReference type="Pfam" id="PF12640">
    <property type="entry name" value="UPF0489"/>
    <property type="match status" value="1"/>
</dbReference>
<dbReference type="Ensembl" id="ENSAMXT00000014386.2">
    <property type="protein sequence ID" value="ENSAMXP00000014386.2"/>
    <property type="gene ID" value="ENSAMXG00000013976.2"/>
</dbReference>
<feature type="compositionally biased region" description="Polar residues" evidence="2">
    <location>
        <begin position="181"/>
        <end position="217"/>
    </location>
</feature>
<reference evidence="3" key="4">
    <citation type="submission" date="2025-09" db="UniProtKB">
        <authorList>
            <consortium name="Ensembl"/>
        </authorList>
    </citation>
    <scope>IDENTIFICATION</scope>
</reference>
<accession>W5L3H4</accession>
<dbReference type="Bgee" id="ENSAMXG00000013976">
    <property type="expression patterns" value="Expressed in muscle tissue and 14 other cell types or tissues"/>
</dbReference>